<protein>
    <recommendedName>
        <fullName evidence="4">Integrase core domain containing protein</fullName>
    </recommendedName>
</protein>
<evidence type="ECO:0008006" key="4">
    <source>
        <dbReference type="Google" id="ProtNLM"/>
    </source>
</evidence>
<dbReference type="InParanoid" id="M1DVX1"/>
<dbReference type="EnsemblPlants" id="PGSC0003DMT400095264">
    <property type="protein sequence ID" value="PGSC0003DMT400095264"/>
    <property type="gene ID" value="PGSC0003DMG400044835"/>
</dbReference>
<dbReference type="HOGENOM" id="CLU_1520415_0_0_1"/>
<name>M1DVX1_SOLTU</name>
<evidence type="ECO:0000256" key="1">
    <source>
        <dbReference type="SAM" id="MobiDB-lite"/>
    </source>
</evidence>
<reference evidence="3" key="1">
    <citation type="journal article" date="2011" name="Nature">
        <title>Genome sequence and analysis of the tuber crop potato.</title>
        <authorList>
            <consortium name="The Potato Genome Sequencing Consortium"/>
        </authorList>
    </citation>
    <scope>NUCLEOTIDE SEQUENCE [LARGE SCALE GENOMIC DNA]</scope>
    <source>
        <strain evidence="3">cv. DM1-3 516 R44</strain>
    </source>
</reference>
<evidence type="ECO:0000313" key="2">
    <source>
        <dbReference type="EnsemblPlants" id="PGSC0003DMT400095264"/>
    </source>
</evidence>
<reference evidence="2" key="2">
    <citation type="submission" date="2015-06" db="UniProtKB">
        <authorList>
            <consortium name="EnsemblPlants"/>
        </authorList>
    </citation>
    <scope>IDENTIFICATION</scope>
    <source>
        <strain evidence="2">DM1-3 516 R44</strain>
    </source>
</reference>
<keyword evidence="3" id="KW-1185">Reference proteome</keyword>
<dbReference type="Proteomes" id="UP000011115">
    <property type="component" value="Unassembled WGS sequence"/>
</dbReference>
<feature type="region of interest" description="Disordered" evidence="1">
    <location>
        <begin position="107"/>
        <end position="135"/>
    </location>
</feature>
<dbReference type="PANTHER" id="PTHR33180">
    <property type="entry name" value="PHOTOSYSTEM II CP43 REACTION CENTER PROTEIN"/>
    <property type="match status" value="1"/>
</dbReference>
<dbReference type="AlphaFoldDB" id="M1DVX1"/>
<dbReference type="PANTHER" id="PTHR33180:SF31">
    <property type="entry name" value="POLYPROTEIN PROTEIN"/>
    <property type="match status" value="1"/>
</dbReference>
<organism evidence="2 3">
    <name type="scientific">Solanum tuberosum</name>
    <name type="common">Potato</name>
    <dbReference type="NCBI Taxonomy" id="4113"/>
    <lineage>
        <taxon>Eukaryota</taxon>
        <taxon>Viridiplantae</taxon>
        <taxon>Streptophyta</taxon>
        <taxon>Embryophyta</taxon>
        <taxon>Tracheophyta</taxon>
        <taxon>Spermatophyta</taxon>
        <taxon>Magnoliopsida</taxon>
        <taxon>eudicotyledons</taxon>
        <taxon>Gunneridae</taxon>
        <taxon>Pentapetalae</taxon>
        <taxon>asterids</taxon>
        <taxon>lamiids</taxon>
        <taxon>Solanales</taxon>
        <taxon>Solanaceae</taxon>
        <taxon>Solanoideae</taxon>
        <taxon>Solaneae</taxon>
        <taxon>Solanum</taxon>
    </lineage>
</organism>
<dbReference type="PaxDb" id="4113-PGSC0003DMT400095264"/>
<sequence>MVRGKEFGCSSEYINIVFGRHLGAIVAYEDLPATQSLDDLKGWLAPLIFDTTPRWIEVGVPHREEGSVYCCSVQSWRTEVPRDNMRDIDVTSSSSTDIRRIEAEYTQEEADRRRVASVDTSPEAPGASTSSKPTKITQAMILKMGNLDHSTDVRSTRLEVAVSWMIESALLAALTAF</sequence>
<proteinExistence type="predicted"/>
<dbReference type="Gramene" id="PGSC0003DMT400095264">
    <property type="protein sequence ID" value="PGSC0003DMT400095264"/>
    <property type="gene ID" value="PGSC0003DMG400044835"/>
</dbReference>
<evidence type="ECO:0000313" key="3">
    <source>
        <dbReference type="Proteomes" id="UP000011115"/>
    </source>
</evidence>
<accession>M1DVX1</accession>
<feature type="compositionally biased region" description="Basic and acidic residues" evidence="1">
    <location>
        <begin position="107"/>
        <end position="116"/>
    </location>
</feature>